<dbReference type="UniPathway" id="UPA00252"/>
<dbReference type="InterPro" id="IPR011990">
    <property type="entry name" value="TPR-like_helical_dom_sf"/>
</dbReference>
<comment type="subcellular location">
    <subcellularLocation>
        <location evidence="2">Cell inner membrane</location>
        <topology evidence="2">Multi-pass membrane protein</topology>
    </subcellularLocation>
</comment>
<dbReference type="GO" id="GO:0042168">
    <property type="term" value="P:heme metabolic process"/>
    <property type="evidence" value="ECO:0007669"/>
    <property type="project" value="InterPro"/>
</dbReference>
<evidence type="ECO:0000313" key="12">
    <source>
        <dbReference type="EMBL" id="CUS42075.1"/>
    </source>
</evidence>
<dbReference type="Pfam" id="PF07219">
    <property type="entry name" value="HemY_N"/>
    <property type="match status" value="1"/>
</dbReference>
<dbReference type="GO" id="GO:0005886">
    <property type="term" value="C:plasma membrane"/>
    <property type="evidence" value="ECO:0007669"/>
    <property type="project" value="UniProtKB-SubCell"/>
</dbReference>
<dbReference type="EMBL" id="CZQC01000061">
    <property type="protein sequence ID" value="CUS42075.1"/>
    <property type="molecule type" value="Genomic_DNA"/>
</dbReference>
<evidence type="ECO:0000256" key="4">
    <source>
        <dbReference type="ARBA" id="ARBA00022475"/>
    </source>
</evidence>
<evidence type="ECO:0000256" key="7">
    <source>
        <dbReference type="ARBA" id="ARBA00022989"/>
    </source>
</evidence>
<sequence>MILLVPLILFVAAAGLLAGAFYYIDAGYVLLSFYNYTLETSLWLFLVLLAGGLIALYWTIRFILIVLQSDGRFNSWRRHRRSVSARHQTTRGLLSLAQGQWRRAERQLSGSAKDADQPMINYLAAARAAYEQGKTEATDEWLKAASKSTKGSELAVGITQVQLLQSRKQHEQALAVLLQLRQKHPRHAYVLKLIVKTYQDLEDWVALNDLLPTLKKATKIPADDLKKLEENVSLQLLDRAKNTQGGNLTTTFESIARDTRYTFPVMKRYIDLLLETDQESKAEEALRTGLKYVWHDELIEIYGRLKSTDANKQLLFAEQQVQERPNDPVLLLVLGRLALRVNNVEKAREYLQTGLRIKGLPELHAEMGKVMLAEGDETLACEHFQLALGH</sequence>
<keyword evidence="5" id="KW-0997">Cell inner membrane</keyword>
<evidence type="ECO:0000256" key="5">
    <source>
        <dbReference type="ARBA" id="ARBA00022519"/>
    </source>
</evidence>
<comment type="function">
    <text evidence="1">Involved in a late step of protoheme IX synthesis.</text>
</comment>
<evidence type="ECO:0000256" key="3">
    <source>
        <dbReference type="ARBA" id="ARBA00004744"/>
    </source>
</evidence>
<organism evidence="12">
    <name type="scientific">hydrothermal vent metagenome</name>
    <dbReference type="NCBI Taxonomy" id="652676"/>
    <lineage>
        <taxon>unclassified sequences</taxon>
        <taxon>metagenomes</taxon>
        <taxon>ecological metagenomes</taxon>
    </lineage>
</organism>
<feature type="transmembrane region" description="Helical" evidence="10">
    <location>
        <begin position="42"/>
        <end position="67"/>
    </location>
</feature>
<evidence type="ECO:0000256" key="9">
    <source>
        <dbReference type="ARBA" id="ARBA00023244"/>
    </source>
</evidence>
<dbReference type="AlphaFoldDB" id="A0A160TC84"/>
<dbReference type="Gene3D" id="1.25.40.10">
    <property type="entry name" value="Tetratricopeptide repeat domain"/>
    <property type="match status" value="2"/>
</dbReference>
<dbReference type="InterPro" id="IPR005254">
    <property type="entry name" value="Heme_biosyn_assoc_TPR_pro"/>
</dbReference>
<evidence type="ECO:0000256" key="1">
    <source>
        <dbReference type="ARBA" id="ARBA00002962"/>
    </source>
</evidence>
<evidence type="ECO:0000256" key="10">
    <source>
        <dbReference type="SAM" id="Phobius"/>
    </source>
</evidence>
<keyword evidence="6 10" id="KW-0812">Transmembrane</keyword>
<keyword evidence="7 10" id="KW-1133">Transmembrane helix</keyword>
<feature type="domain" description="HemY N-terminal" evidence="11">
    <location>
        <begin position="27"/>
        <end position="133"/>
    </location>
</feature>
<dbReference type="NCBIfam" id="TIGR00540">
    <property type="entry name" value="TPR_hemY_coli"/>
    <property type="match status" value="1"/>
</dbReference>
<proteinExistence type="predicted"/>
<name>A0A160TC84_9ZZZZ</name>
<evidence type="ECO:0000256" key="2">
    <source>
        <dbReference type="ARBA" id="ARBA00004429"/>
    </source>
</evidence>
<dbReference type="GO" id="GO:0006779">
    <property type="term" value="P:porphyrin-containing compound biosynthetic process"/>
    <property type="evidence" value="ECO:0007669"/>
    <property type="project" value="UniProtKB-KW"/>
</dbReference>
<protein>
    <submittedName>
        <fullName evidence="12">Uncharacterized protein EC-HemY, likely associated with heme metabolism based on gene clustering with hemC, hemD in Proteobacteria (Unrelated to HemY-type PPO in GramPositives)</fullName>
    </submittedName>
</protein>
<dbReference type="SUPFAM" id="SSF48452">
    <property type="entry name" value="TPR-like"/>
    <property type="match status" value="1"/>
</dbReference>
<comment type="pathway">
    <text evidence="3">Porphyrin-containing compound metabolism; protoheme biosynthesis.</text>
</comment>
<keyword evidence="9" id="KW-0627">Porphyrin biosynthesis</keyword>
<reference evidence="12" key="1">
    <citation type="submission" date="2015-10" db="EMBL/GenBank/DDBJ databases">
        <authorList>
            <person name="Gilbert D.G."/>
        </authorList>
    </citation>
    <scope>NUCLEOTIDE SEQUENCE</scope>
</reference>
<evidence type="ECO:0000256" key="8">
    <source>
        <dbReference type="ARBA" id="ARBA00023136"/>
    </source>
</evidence>
<evidence type="ECO:0000256" key="6">
    <source>
        <dbReference type="ARBA" id="ARBA00022692"/>
    </source>
</evidence>
<gene>
    <name evidence="12" type="ORF">MGWOODY_Tha1357</name>
</gene>
<accession>A0A160TC84</accession>
<keyword evidence="8 10" id="KW-0472">Membrane</keyword>
<dbReference type="InterPro" id="IPR010817">
    <property type="entry name" value="HemY_N"/>
</dbReference>
<evidence type="ECO:0000259" key="11">
    <source>
        <dbReference type="Pfam" id="PF07219"/>
    </source>
</evidence>
<keyword evidence="4" id="KW-1003">Cell membrane</keyword>